<dbReference type="RefSeq" id="WP_168976622.1">
    <property type="nucleotide sequence ID" value="NZ_JABAGO010000071.1"/>
</dbReference>
<reference evidence="2 3" key="1">
    <citation type="submission" date="2020-04" db="EMBL/GenBank/DDBJ databases">
        <authorList>
            <person name="Hitch T.C.A."/>
            <person name="Wylensek D."/>
            <person name="Clavel T."/>
        </authorList>
    </citation>
    <scope>NUCLEOTIDE SEQUENCE [LARGE SCALE GENOMIC DNA]</scope>
    <source>
        <strain evidence="2 3">WB01_D5_05</strain>
    </source>
</reference>
<dbReference type="EMBL" id="JABAGO010000071">
    <property type="protein sequence ID" value="NMF01209.1"/>
    <property type="molecule type" value="Genomic_DNA"/>
</dbReference>
<protein>
    <recommendedName>
        <fullName evidence="4">DUF1310 family protein</fullName>
    </recommendedName>
</protein>
<dbReference type="AlphaFoldDB" id="A0A848D188"/>
<proteinExistence type="predicted"/>
<feature type="chain" id="PRO_5032371701" description="DUF1310 family protein" evidence="1">
    <location>
        <begin position="26"/>
        <end position="137"/>
    </location>
</feature>
<dbReference type="Proteomes" id="UP000561326">
    <property type="component" value="Unassembled WGS sequence"/>
</dbReference>
<accession>A0A848D188</accession>
<evidence type="ECO:0000256" key="1">
    <source>
        <dbReference type="SAM" id="SignalP"/>
    </source>
</evidence>
<gene>
    <name evidence="2" type="ORF">HF838_23715</name>
</gene>
<dbReference type="PROSITE" id="PS51257">
    <property type="entry name" value="PROKAR_LIPOPROTEIN"/>
    <property type="match status" value="1"/>
</dbReference>
<evidence type="ECO:0008006" key="4">
    <source>
        <dbReference type="Google" id="ProtNLM"/>
    </source>
</evidence>
<name>A0A848D188_ANEAE</name>
<organism evidence="2 3">
    <name type="scientific">Aneurinibacillus aneurinilyticus</name>
    <name type="common">Bacillus aneurinolyticus</name>
    <dbReference type="NCBI Taxonomy" id="1391"/>
    <lineage>
        <taxon>Bacteria</taxon>
        <taxon>Bacillati</taxon>
        <taxon>Bacillota</taxon>
        <taxon>Bacilli</taxon>
        <taxon>Bacillales</taxon>
        <taxon>Paenibacillaceae</taxon>
        <taxon>Aneurinibacillus group</taxon>
        <taxon>Aneurinibacillus</taxon>
    </lineage>
</organism>
<sequence>MKSSHIAKMVVIMIVVLLASSCTQRGELPEKSVRDAMKDDQQTLQIYSNLSIKDAENQGYDIKKIKYNRATVIYKDGKPIGAYKIDLDTTSIKNRQKDVTLVYYYSQNKELLARVALGEEDLQFKKFSIRPPNLSVP</sequence>
<feature type="signal peptide" evidence="1">
    <location>
        <begin position="1"/>
        <end position="25"/>
    </location>
</feature>
<comment type="caution">
    <text evidence="2">The sequence shown here is derived from an EMBL/GenBank/DDBJ whole genome shotgun (WGS) entry which is preliminary data.</text>
</comment>
<evidence type="ECO:0000313" key="3">
    <source>
        <dbReference type="Proteomes" id="UP000561326"/>
    </source>
</evidence>
<keyword evidence="1" id="KW-0732">Signal</keyword>
<evidence type="ECO:0000313" key="2">
    <source>
        <dbReference type="EMBL" id="NMF01209.1"/>
    </source>
</evidence>